<proteinExistence type="predicted"/>
<sequence>MEVDQALAVAHEKETEIRAACIDFDLALVRMKRVLQVPPSRDAWLPAVANRLNVLNKQYRVAAKNDLLALSTRLHQVYVKGTGFPTALAHLEKRAMDARSLGAEAEDLLAECKRSYSKRVADKTFNVVERVTLRRSLPRLRPTVERVAQYNGLIEAELDAWRVYFKVLTSERELGKLLDNLHARKLTKTAAEEKAAPVIQRVFEVCDERDAIIREAAALGLSHETEWLSYGPHGLREREFRRETQKYDVLLARVDAQRPVQIEALREAEMTKVSSATAWRHKRWTRLREALEDFAPQANSDEENDVPHSSTHKKCPPSTGTAEGISEAAPFRGSSSTPTTIPVPPPPAPEVASQLDDLLHIQLAFIQGMISFTSVGRRLRFIKPPSCDNPFVRWDIGLGGSCNSGECSLHPQHQQNRPFLEYQESLSVTHQYLKWMGDDLDEEVNEYRSGLVSKIVEELERLEDIKEWEWERQARQEPHSGDSPQDSRFTVDTDRHIAAQWTSWTPTTTPVYAYSIVSASSNLLLGLSRRATGILMAGLRSTIHVTLQYARAPGPLLSQDRQLLRQLNRDPRTILNALDLDPHIVSYNCCSQCFALYDLSGVVPTTCTSRSAPESPPCGTKLSRRRKIGKNEVAFPVRKYLHQSLKHWLGRMLCRKDIETWLLTSRFHGGRPSTTMKDIFDGIALQSFRGPDLHKYFLDAPFDELRLIFALSADGFNPYQMKEAKQSVTSTAIYMICLNLPEHLRYLPENIYLVGVIPGPTKPSTTQMNHSLALIVDELLDFWEPGVYYTKTALSPGGRLVRAALVPLVADLLAARQLSGMGPHNHSRFLCSICTTSADNVENIDPTTFQPRSLEQHRANAKAWLEARTTLQREELYAQTGVRYSELLRLPYWNPLLYTVVDTMHNLYLGVLQRHIRAIWGISVDVGDGDASDINSVNAPVRPPEDKMTAGTDLLLHAGEKELRKAGKAVLYHLCVDRGIRRAGTIPQLVKNLVAWRKKEGIIVVPRPGATETSEYVAFKPDYGGTEPSKEIKAAERTLHGSKASTALERKNKDVLLAMCRARGIEVEDANLTKPVLAQRLISWLDGLRLAKSLQNMTLGSSPEPEQATVDNATSSSSRPSGLSAETEDHSEPAHEDTVPSAGSRHTQAAIGRDTLDAYMEDRSRMELPSWVNAPPAAFGTTQHGKLSADQWRTLCIINLPISLIRTWSFQEERRVKMLQNFLRLVEAVETFGLLEIDEQQISTAERLMHEYLEGVKELYKGAKIQPNHHLSLHIGVFLRLFGPVHSWRSFVFERFNFYLQTLNTNMTFGELELTFMMHSCRAANFQPLLRSPPVQRYMQDFSSSLASAGKHDRRGMRLDAILRSSTSASDSPSPQGDPYKGSRPAPLEAAVYKALLERLSFEDAAEYMDERQYYSERPAGKLPLPRSAVHCTSIFVAGVSYKPWHRSPGDSNVMFRHPALEDPPRPGRIDTVVLHTRRNSLGQDMSETFLVVRPLKPLNAGDAALDPYRKYPRVGGRLYYDAYEDRTLALRSEDVTSHFALTRMDRLAVRDTASEVDTAKTTGRRISKP</sequence>
<accession>A0A1M2VKE6</accession>
<evidence type="ECO:0000256" key="1">
    <source>
        <dbReference type="SAM" id="MobiDB-lite"/>
    </source>
</evidence>
<feature type="compositionally biased region" description="Polar residues" evidence="1">
    <location>
        <begin position="1109"/>
        <end position="1121"/>
    </location>
</feature>
<protein>
    <submittedName>
        <fullName evidence="2">Uncharacterized protein</fullName>
    </submittedName>
</protein>
<feature type="non-terminal residue" evidence="2">
    <location>
        <position position="1570"/>
    </location>
</feature>
<reference evidence="2 3" key="1">
    <citation type="submission" date="2016-10" db="EMBL/GenBank/DDBJ databases">
        <title>Genome sequence of the basidiomycete white-rot fungus Trametes pubescens.</title>
        <authorList>
            <person name="Makela M.R."/>
            <person name="Granchi Z."/>
            <person name="Peng M."/>
            <person name="De Vries R.P."/>
            <person name="Grigoriev I."/>
            <person name="Riley R."/>
            <person name="Hilden K."/>
        </authorList>
    </citation>
    <scope>NUCLEOTIDE SEQUENCE [LARGE SCALE GENOMIC DNA]</scope>
    <source>
        <strain evidence="2 3">FBCC735</strain>
    </source>
</reference>
<name>A0A1M2VKE6_TRAPU</name>
<organism evidence="2 3">
    <name type="scientific">Trametes pubescens</name>
    <name type="common">White-rot fungus</name>
    <dbReference type="NCBI Taxonomy" id="154538"/>
    <lineage>
        <taxon>Eukaryota</taxon>
        <taxon>Fungi</taxon>
        <taxon>Dikarya</taxon>
        <taxon>Basidiomycota</taxon>
        <taxon>Agaricomycotina</taxon>
        <taxon>Agaricomycetes</taxon>
        <taxon>Polyporales</taxon>
        <taxon>Polyporaceae</taxon>
        <taxon>Trametes</taxon>
    </lineage>
</organism>
<evidence type="ECO:0000313" key="2">
    <source>
        <dbReference type="EMBL" id="OJT08036.1"/>
    </source>
</evidence>
<feature type="region of interest" description="Disordered" evidence="1">
    <location>
        <begin position="295"/>
        <end position="349"/>
    </location>
</feature>
<dbReference type="PANTHER" id="PTHR46579:SF1">
    <property type="entry name" value="F5_8 TYPE C DOMAIN-CONTAINING PROTEIN"/>
    <property type="match status" value="1"/>
</dbReference>
<feature type="compositionally biased region" description="Basic and acidic residues" evidence="1">
    <location>
        <begin position="1127"/>
        <end position="1138"/>
    </location>
</feature>
<dbReference type="Proteomes" id="UP000184267">
    <property type="component" value="Unassembled WGS sequence"/>
</dbReference>
<dbReference type="Pfam" id="PF02992">
    <property type="entry name" value="Transposase_21"/>
    <property type="match status" value="1"/>
</dbReference>
<dbReference type="PANTHER" id="PTHR46579">
    <property type="entry name" value="F5/8 TYPE C DOMAIN-CONTAINING PROTEIN-RELATED"/>
    <property type="match status" value="1"/>
</dbReference>
<evidence type="ECO:0000313" key="3">
    <source>
        <dbReference type="Proteomes" id="UP000184267"/>
    </source>
</evidence>
<keyword evidence="3" id="KW-1185">Reference proteome</keyword>
<feature type="compositionally biased region" description="Low complexity" evidence="1">
    <location>
        <begin position="1365"/>
        <end position="1374"/>
    </location>
</feature>
<feature type="region of interest" description="Disordered" evidence="1">
    <location>
        <begin position="1365"/>
        <end position="1385"/>
    </location>
</feature>
<dbReference type="STRING" id="154538.A0A1M2VKE6"/>
<dbReference type="OrthoDB" id="3269001at2759"/>
<dbReference type="InterPro" id="IPR004242">
    <property type="entry name" value="Transposase_21"/>
</dbReference>
<dbReference type="EMBL" id="MNAD01001090">
    <property type="protein sequence ID" value="OJT08036.1"/>
    <property type="molecule type" value="Genomic_DNA"/>
</dbReference>
<comment type="caution">
    <text evidence="2">The sequence shown here is derived from an EMBL/GenBank/DDBJ whole genome shotgun (WGS) entry which is preliminary data.</text>
</comment>
<gene>
    <name evidence="2" type="ORF">TRAPUB_1068</name>
</gene>
<feature type="region of interest" description="Disordered" evidence="1">
    <location>
        <begin position="1098"/>
        <end position="1151"/>
    </location>
</feature>